<evidence type="ECO:0000256" key="6">
    <source>
        <dbReference type="ARBA" id="ARBA00023136"/>
    </source>
</evidence>
<keyword evidence="4" id="KW-0067">ATP-binding</keyword>
<dbReference type="AlphaFoldDB" id="A0A1I7U160"/>
<feature type="domain" description="ABC transporter" evidence="8">
    <location>
        <begin position="795"/>
        <end position="1032"/>
    </location>
</feature>
<dbReference type="InterPro" id="IPR011527">
    <property type="entry name" value="ABC1_TM_dom"/>
</dbReference>
<evidence type="ECO:0000259" key="9">
    <source>
        <dbReference type="PROSITE" id="PS50929"/>
    </source>
</evidence>
<dbReference type="eggNOG" id="KOG0055">
    <property type="taxonomic scope" value="Eukaryota"/>
</dbReference>
<feature type="domain" description="ABC transporter" evidence="8">
    <location>
        <begin position="185"/>
        <end position="421"/>
    </location>
</feature>
<accession>A0A1I7U160</accession>
<dbReference type="CDD" id="cd03249">
    <property type="entry name" value="ABC_MTABC3_MDL1_MDL2"/>
    <property type="match status" value="2"/>
</dbReference>
<name>A0A1I7U160_9PELO</name>
<dbReference type="SUPFAM" id="SSF52540">
    <property type="entry name" value="P-loop containing nucleoside triphosphate hydrolases"/>
    <property type="match status" value="2"/>
</dbReference>
<feature type="transmembrane region" description="Helical" evidence="7">
    <location>
        <begin position="606"/>
        <end position="628"/>
    </location>
</feature>
<dbReference type="GO" id="GO:0016887">
    <property type="term" value="F:ATP hydrolysis activity"/>
    <property type="evidence" value="ECO:0007669"/>
    <property type="project" value="InterPro"/>
</dbReference>
<dbReference type="InterPro" id="IPR039421">
    <property type="entry name" value="Type_1_exporter"/>
</dbReference>
<sequence>MNRVVIHFALVGCAFSIFGFFQFSLFKYVGDNTTYRVRKEFISRLLRKDAQYFDTVSTGYLSTVLTDYSKELKNGEKHGSRRAFFLATSRSVTHFFCNALNGVILYVGADLIYNKTMDQAVIVTLFHYMLFSAFSLGEASPHISYLSNAISSATPIFEILTSDDDIIENQKEPLLNATQSDKGDISFKNVSFSYPTRHDVKVLKGISFDINSGECVAIVGASGSGKSTIVQLLLHYYNIDSGNIHINGIEISNIELKKLRQMVGVVSQEPILFNATIEENIKYGNPKVSTSEIYDVLRKANAYDFVCAFPKGIKTMVGEKGCQLSGGQKQRIAIARVLVRNPKILLLDEATSALDNQSEQAVQLALRKASEGRTTIVIAHRLSTIRSCDKIMVISDGQIVEVGSHDELMAKKDVYENLVQAQFLDSRDHHGGEPLLEMTNQDRSVPTSMATSEEIEKMLKDTSEEEKMNSTIWEILRECRPDCFILFLAIFGSAIQGFSFPILAQLIVRTYKAYAMKGDAILINGHFWASMFLVLGVFRPITLYCQYFFFGKVAEKLSTRLRIRSFQHLLSLPCAFYDEPNNSPTRLANRLNAEASNIKAAVDARLGSVLMTVVSLIVATSIACYYSWKLTIQVLLFFPLLYFAKFCYEKTTVLSIKQDSLAFEKSNKIAVEVLDNIKTVRSLNMEGKVMEMMTEHLQPLKSKYEKRAFVQIVYALSFKFGTYLILQKEVLPMDMYLALVTLSYTSNMAGSAISYLPDYKKALHAAGLILNLFTYPATMPYDSLDGKRNIDEGRVETKEIKFHYHQRPDHIVLKNVNLKLEAGKTLALVGPSGAGKSTVISLLEMFYRVDSGSLNIDKENIENINLHHLRANLALVSQEPSLFNCSIRNNLLYGLNRSVKLSEIERALKTANALQFVYQFPENLETIVGERGAQLSGGQKQRIAIARAILRNPKVLLLDEATSALDSDSEKVVQNALDTASERLSTVIVAHRLSTVINADSIAVLKLGKVVEQGTHVELVERRGVYWKLIQNQGK</sequence>
<dbReference type="SUPFAM" id="SSF90123">
    <property type="entry name" value="ABC transporter transmembrane region"/>
    <property type="match status" value="2"/>
</dbReference>
<protein>
    <submittedName>
        <fullName evidence="11">ABC transporter domain-containing protein</fullName>
    </submittedName>
</protein>
<feature type="domain" description="ABC transmembrane type-1" evidence="9">
    <location>
        <begin position="487"/>
        <end position="761"/>
    </location>
</feature>
<dbReference type="Gene3D" id="1.20.1560.10">
    <property type="entry name" value="ABC transporter type 1, transmembrane domain"/>
    <property type="match status" value="2"/>
</dbReference>
<keyword evidence="6 7" id="KW-0472">Membrane</keyword>
<dbReference type="SMART" id="SM00382">
    <property type="entry name" value="AAA"/>
    <property type="match status" value="2"/>
</dbReference>
<feature type="transmembrane region" description="Helical" evidence="7">
    <location>
        <begin position="484"/>
        <end position="507"/>
    </location>
</feature>
<dbReference type="InterPro" id="IPR036640">
    <property type="entry name" value="ABC1_TM_sf"/>
</dbReference>
<feature type="domain" description="ABC transmembrane type-1" evidence="9">
    <location>
        <begin position="1"/>
        <end position="67"/>
    </location>
</feature>
<dbReference type="WBParaSite" id="Csp11.Scaffold629.g13816.t1">
    <property type="protein sequence ID" value="Csp11.Scaffold629.g13816.t1"/>
    <property type="gene ID" value="Csp11.Scaffold629.g13816"/>
</dbReference>
<evidence type="ECO:0000259" key="8">
    <source>
        <dbReference type="PROSITE" id="PS50893"/>
    </source>
</evidence>
<evidence type="ECO:0000256" key="5">
    <source>
        <dbReference type="ARBA" id="ARBA00022989"/>
    </source>
</evidence>
<proteinExistence type="predicted"/>
<dbReference type="CDD" id="cd18578">
    <property type="entry name" value="ABC_6TM_Pgp_ABCB1_D2_like"/>
    <property type="match status" value="1"/>
</dbReference>
<organism evidence="10 11">
    <name type="scientific">Caenorhabditis tropicalis</name>
    <dbReference type="NCBI Taxonomy" id="1561998"/>
    <lineage>
        <taxon>Eukaryota</taxon>
        <taxon>Metazoa</taxon>
        <taxon>Ecdysozoa</taxon>
        <taxon>Nematoda</taxon>
        <taxon>Chromadorea</taxon>
        <taxon>Rhabditida</taxon>
        <taxon>Rhabditina</taxon>
        <taxon>Rhabditomorpha</taxon>
        <taxon>Rhabditoidea</taxon>
        <taxon>Rhabditidae</taxon>
        <taxon>Peloderinae</taxon>
        <taxon>Caenorhabditis</taxon>
    </lineage>
</organism>
<dbReference type="Proteomes" id="UP000095282">
    <property type="component" value="Unplaced"/>
</dbReference>
<evidence type="ECO:0000256" key="2">
    <source>
        <dbReference type="ARBA" id="ARBA00022692"/>
    </source>
</evidence>
<comment type="subcellular location">
    <subcellularLocation>
        <location evidence="1">Membrane</location>
        <topology evidence="1">Multi-pass membrane protein</topology>
    </subcellularLocation>
</comment>
<dbReference type="GO" id="GO:0005524">
    <property type="term" value="F:ATP binding"/>
    <property type="evidence" value="ECO:0007669"/>
    <property type="project" value="UniProtKB-KW"/>
</dbReference>
<reference evidence="11" key="1">
    <citation type="submission" date="2016-11" db="UniProtKB">
        <authorList>
            <consortium name="WormBaseParasite"/>
        </authorList>
    </citation>
    <scope>IDENTIFICATION</scope>
</reference>
<keyword evidence="3" id="KW-0547">Nucleotide-binding</keyword>
<dbReference type="Pfam" id="PF00664">
    <property type="entry name" value="ABC_membrane"/>
    <property type="match status" value="2"/>
</dbReference>
<feature type="transmembrane region" description="Helical" evidence="7">
    <location>
        <begin position="6"/>
        <end position="29"/>
    </location>
</feature>
<feature type="domain" description="ABC transmembrane type-1" evidence="9">
    <location>
        <begin position="68"/>
        <end position="148"/>
    </location>
</feature>
<evidence type="ECO:0000256" key="3">
    <source>
        <dbReference type="ARBA" id="ARBA00022741"/>
    </source>
</evidence>
<dbReference type="PROSITE" id="PS50893">
    <property type="entry name" value="ABC_TRANSPORTER_2"/>
    <property type="match status" value="2"/>
</dbReference>
<dbReference type="Gene3D" id="3.40.50.300">
    <property type="entry name" value="P-loop containing nucleotide triphosphate hydrolases"/>
    <property type="match status" value="2"/>
</dbReference>
<evidence type="ECO:0000256" key="7">
    <source>
        <dbReference type="SAM" id="Phobius"/>
    </source>
</evidence>
<evidence type="ECO:0000256" key="1">
    <source>
        <dbReference type="ARBA" id="ARBA00004141"/>
    </source>
</evidence>
<keyword evidence="2 7" id="KW-0812">Transmembrane</keyword>
<dbReference type="PROSITE" id="PS50929">
    <property type="entry name" value="ABC_TM1F"/>
    <property type="match status" value="3"/>
</dbReference>
<dbReference type="InterPro" id="IPR003593">
    <property type="entry name" value="AAA+_ATPase"/>
</dbReference>
<dbReference type="Pfam" id="PF00005">
    <property type="entry name" value="ABC_tran"/>
    <property type="match status" value="2"/>
</dbReference>
<dbReference type="InterPro" id="IPR017871">
    <property type="entry name" value="ABC_transporter-like_CS"/>
</dbReference>
<dbReference type="PANTHER" id="PTHR24221:SF611">
    <property type="entry name" value="P-GLYCOPROTEIN RELATED"/>
    <property type="match status" value="1"/>
</dbReference>
<dbReference type="InterPro" id="IPR003439">
    <property type="entry name" value="ABC_transporter-like_ATP-bd"/>
</dbReference>
<dbReference type="STRING" id="1561998.A0A1I7U160"/>
<dbReference type="FunFam" id="3.40.50.300:FF:000916">
    <property type="entry name" value="ABC transporter B family member 9"/>
    <property type="match status" value="2"/>
</dbReference>
<evidence type="ECO:0000313" key="10">
    <source>
        <dbReference type="Proteomes" id="UP000095282"/>
    </source>
</evidence>
<evidence type="ECO:0000313" key="11">
    <source>
        <dbReference type="WBParaSite" id="Csp11.Scaffold629.g13816.t1"/>
    </source>
</evidence>
<feature type="transmembrane region" description="Helical" evidence="7">
    <location>
        <begin position="527"/>
        <end position="550"/>
    </location>
</feature>
<dbReference type="PANTHER" id="PTHR24221">
    <property type="entry name" value="ATP-BINDING CASSETTE SUB-FAMILY B"/>
    <property type="match status" value="1"/>
</dbReference>
<keyword evidence="10" id="KW-1185">Reference proteome</keyword>
<dbReference type="PROSITE" id="PS00211">
    <property type="entry name" value="ABC_TRANSPORTER_1"/>
    <property type="match status" value="2"/>
</dbReference>
<evidence type="ECO:0000256" key="4">
    <source>
        <dbReference type="ARBA" id="ARBA00022840"/>
    </source>
</evidence>
<dbReference type="GO" id="GO:0016020">
    <property type="term" value="C:membrane"/>
    <property type="evidence" value="ECO:0007669"/>
    <property type="project" value="UniProtKB-SubCell"/>
</dbReference>
<keyword evidence="5 7" id="KW-1133">Transmembrane helix</keyword>
<dbReference type="GO" id="GO:0140359">
    <property type="term" value="F:ABC-type transporter activity"/>
    <property type="evidence" value="ECO:0007669"/>
    <property type="project" value="InterPro"/>
</dbReference>
<dbReference type="InterPro" id="IPR027417">
    <property type="entry name" value="P-loop_NTPase"/>
</dbReference>